<dbReference type="Proteomes" id="UP000294558">
    <property type="component" value="Unassembled WGS sequence"/>
</dbReference>
<accession>A0A4R7I5G2</accession>
<keyword evidence="2" id="KW-1133">Transmembrane helix</keyword>
<evidence type="ECO:0000313" key="3">
    <source>
        <dbReference type="EMBL" id="TDT18580.1"/>
    </source>
</evidence>
<evidence type="ECO:0000313" key="4">
    <source>
        <dbReference type="Proteomes" id="UP000294558"/>
    </source>
</evidence>
<dbReference type="EMBL" id="SOAU01000001">
    <property type="protein sequence ID" value="TDT18580.1"/>
    <property type="molecule type" value="Genomic_DNA"/>
</dbReference>
<feature type="compositionally biased region" description="Low complexity" evidence="1">
    <location>
        <begin position="121"/>
        <end position="133"/>
    </location>
</feature>
<evidence type="ECO:0000256" key="2">
    <source>
        <dbReference type="SAM" id="Phobius"/>
    </source>
</evidence>
<proteinExistence type="predicted"/>
<reference evidence="3 4" key="1">
    <citation type="submission" date="2019-03" db="EMBL/GenBank/DDBJ databases">
        <title>Sequencing the genomes of 1000 actinobacteria strains.</title>
        <authorList>
            <person name="Klenk H.-P."/>
        </authorList>
    </citation>
    <scope>NUCLEOTIDE SEQUENCE [LARGE SCALE GENOMIC DNA]</scope>
    <source>
        <strain evidence="3 4">DSM 18936</strain>
    </source>
</reference>
<gene>
    <name evidence="3" type="ORF">BDK89_4204</name>
</gene>
<protein>
    <submittedName>
        <fullName evidence="3">Uncharacterized protein</fullName>
    </submittedName>
</protein>
<comment type="caution">
    <text evidence="3">The sequence shown here is derived from an EMBL/GenBank/DDBJ whole genome shotgun (WGS) entry which is preliminary data.</text>
</comment>
<feature type="compositionally biased region" description="Acidic residues" evidence="1">
    <location>
        <begin position="265"/>
        <end position="274"/>
    </location>
</feature>
<feature type="transmembrane region" description="Helical" evidence="2">
    <location>
        <begin position="20"/>
        <end position="43"/>
    </location>
</feature>
<sequence>MSNVPYDNSPAAGPPPNERWNVNMPAVIGVVFVFLLGVIIWVITSTGGDDQVATDTSIESTSTIALTTTTSSTVPGTTTPVPLPVLTTVSPTTQPAPAPTTPPTPAPTAAPTPTPTPAPTAAPTTARPTTTTTPAPPPTPTTSPDSEPGAVPGDLGIDDYPMQQPACDESYITIIASAVGAQATPGGIEAVLEQYDGSNYLRTDQTCPSLNPSVDGQPIYVVYFGPFPNADDACTARADGTEGSYARQLSDDLPPNHTVGCPPLEGDDDDTDDD</sequence>
<feature type="compositionally biased region" description="Pro residues" evidence="1">
    <location>
        <begin position="94"/>
        <end position="120"/>
    </location>
</feature>
<name>A0A4R7I5G2_9ACTN</name>
<dbReference type="RefSeq" id="WP_166657748.1">
    <property type="nucleotide sequence ID" value="NZ_SOAU01000001.1"/>
</dbReference>
<feature type="region of interest" description="Disordered" evidence="1">
    <location>
        <begin position="69"/>
        <end position="163"/>
    </location>
</feature>
<feature type="compositionally biased region" description="Low complexity" evidence="1">
    <location>
        <begin position="69"/>
        <end position="93"/>
    </location>
</feature>
<dbReference type="AlphaFoldDB" id="A0A4R7I5G2"/>
<organism evidence="3 4">
    <name type="scientific">Ilumatobacter fluminis</name>
    <dbReference type="NCBI Taxonomy" id="467091"/>
    <lineage>
        <taxon>Bacteria</taxon>
        <taxon>Bacillati</taxon>
        <taxon>Actinomycetota</taxon>
        <taxon>Acidimicrobiia</taxon>
        <taxon>Acidimicrobiales</taxon>
        <taxon>Ilumatobacteraceae</taxon>
        <taxon>Ilumatobacter</taxon>
    </lineage>
</organism>
<evidence type="ECO:0000256" key="1">
    <source>
        <dbReference type="SAM" id="MobiDB-lite"/>
    </source>
</evidence>
<keyword evidence="2" id="KW-0812">Transmembrane</keyword>
<feature type="region of interest" description="Disordered" evidence="1">
    <location>
        <begin position="239"/>
        <end position="274"/>
    </location>
</feature>
<keyword evidence="4" id="KW-1185">Reference proteome</keyword>
<keyword evidence="2" id="KW-0472">Membrane</keyword>
<dbReference type="PRINTS" id="PR01217">
    <property type="entry name" value="PRICHEXTENSN"/>
</dbReference>